<dbReference type="InterPro" id="IPR000668">
    <property type="entry name" value="Peptidase_C1A_C"/>
</dbReference>
<dbReference type="InterPro" id="IPR007157">
    <property type="entry name" value="PspA_VIPP1"/>
</dbReference>
<dbReference type="GO" id="GO:0006508">
    <property type="term" value="P:proteolysis"/>
    <property type="evidence" value="ECO:0007669"/>
    <property type="project" value="InterPro"/>
</dbReference>
<evidence type="ECO:0000313" key="3">
    <source>
        <dbReference type="EnsemblPlants" id="Zm00001eb122710_P001"/>
    </source>
</evidence>
<dbReference type="GO" id="GO:0008234">
    <property type="term" value="F:cysteine-type peptidase activity"/>
    <property type="evidence" value="ECO:0007669"/>
    <property type="project" value="InterPro"/>
</dbReference>
<reference evidence="3" key="3">
    <citation type="submission" date="2021-05" db="UniProtKB">
        <authorList>
            <consortium name="EnsemblPlants"/>
        </authorList>
    </citation>
    <scope>IDENTIFICATION</scope>
    <source>
        <strain evidence="3">cv. B73</strain>
    </source>
</reference>
<dbReference type="Gene3D" id="3.90.70.10">
    <property type="entry name" value="Cysteine proteinases"/>
    <property type="match status" value="1"/>
</dbReference>
<organism evidence="3 4">
    <name type="scientific">Zea mays</name>
    <name type="common">Maize</name>
    <dbReference type="NCBI Taxonomy" id="4577"/>
    <lineage>
        <taxon>Eukaryota</taxon>
        <taxon>Viridiplantae</taxon>
        <taxon>Streptophyta</taxon>
        <taxon>Embryophyta</taxon>
        <taxon>Tracheophyta</taxon>
        <taxon>Spermatophyta</taxon>
        <taxon>Magnoliopsida</taxon>
        <taxon>Liliopsida</taxon>
        <taxon>Poales</taxon>
        <taxon>Poaceae</taxon>
        <taxon>PACMAD clade</taxon>
        <taxon>Panicoideae</taxon>
        <taxon>Andropogonodae</taxon>
        <taxon>Andropogoneae</taxon>
        <taxon>Tripsacinae</taxon>
        <taxon>Zea</taxon>
    </lineage>
</organism>
<protein>
    <recommendedName>
        <fullName evidence="2">Peptidase C1A papain C-terminal domain-containing protein</fullName>
    </recommendedName>
</protein>
<reference evidence="3" key="2">
    <citation type="submission" date="2019-07" db="EMBL/GenBank/DDBJ databases">
        <authorList>
            <person name="Seetharam A."/>
            <person name="Woodhouse M."/>
            <person name="Cannon E."/>
        </authorList>
    </citation>
    <scope>NUCLEOTIDE SEQUENCE [LARGE SCALE GENOMIC DNA]</scope>
    <source>
        <strain evidence="3">cv. B73</strain>
    </source>
</reference>
<dbReference type="SUPFAM" id="SSF54001">
    <property type="entry name" value="Cysteine proteinases"/>
    <property type="match status" value="1"/>
</dbReference>
<sequence length="215" mass="23743">MESQAEALGQLATDDLLEGKFALLETSSVDDDLSQLKKELSGSSLNILLYPSSIVPIDSELLLLFWSIPMRTWENLEQLWRGTLWKVILNLLMILSFINNFSSSSLSHVLEGHQILFVSGVLLTIGSKPTVQFFTKPKDHKCDSSEPDLCDSGCNGVQMTHPSVISKAGGLEREKDYRYTGSNGKCKFDKSKIIASIQNFSVVSVDEGQNVANLI</sequence>
<dbReference type="EnsemblPlants" id="Zm00001eb122710_T001">
    <property type="protein sequence ID" value="Zm00001eb122710_P001"/>
    <property type="gene ID" value="Zm00001eb122710"/>
</dbReference>
<dbReference type="AlphaFoldDB" id="A0A804MZ72"/>
<feature type="domain" description="Peptidase C1A papain C-terminal" evidence="2">
    <location>
        <begin position="148"/>
        <end position="209"/>
    </location>
</feature>
<dbReference type="Pfam" id="PF00112">
    <property type="entry name" value="Peptidase_C1"/>
    <property type="match status" value="1"/>
</dbReference>
<reference evidence="4" key="1">
    <citation type="submission" date="2015-12" db="EMBL/GenBank/DDBJ databases">
        <title>Update maize B73 reference genome by single molecule sequencing technologies.</title>
        <authorList>
            <consortium name="Maize Genome Sequencing Project"/>
            <person name="Ware D."/>
        </authorList>
    </citation>
    <scope>NUCLEOTIDE SEQUENCE [LARGE SCALE GENOMIC DNA]</scope>
    <source>
        <strain evidence="4">cv. B73</strain>
    </source>
</reference>
<evidence type="ECO:0000259" key="2">
    <source>
        <dbReference type="Pfam" id="PF00112"/>
    </source>
</evidence>
<keyword evidence="4" id="KW-1185">Reference proteome</keyword>
<dbReference type="Gramene" id="Zm00001eb122710_T001">
    <property type="protein sequence ID" value="Zm00001eb122710_P001"/>
    <property type="gene ID" value="Zm00001eb122710"/>
</dbReference>
<dbReference type="InParanoid" id="A0A804MZ72"/>
<dbReference type="PANTHER" id="PTHR31088">
    <property type="entry name" value="MEMBRANE-ASSOCIATED PROTEIN VIPP1, CHLOROPLASTIC"/>
    <property type="match status" value="1"/>
</dbReference>
<evidence type="ECO:0000256" key="1">
    <source>
        <dbReference type="ARBA" id="ARBA00043985"/>
    </source>
</evidence>
<comment type="similarity">
    <text evidence="1">Belongs to the PspA/Vipp/IM30 family.</text>
</comment>
<accession>A0A804MZ72</accession>
<evidence type="ECO:0000313" key="4">
    <source>
        <dbReference type="Proteomes" id="UP000007305"/>
    </source>
</evidence>
<dbReference type="InterPro" id="IPR038765">
    <property type="entry name" value="Papain-like_cys_pep_sf"/>
</dbReference>
<dbReference type="Proteomes" id="UP000007305">
    <property type="component" value="Chromosome 3"/>
</dbReference>
<dbReference type="PANTHER" id="PTHR31088:SF6">
    <property type="entry name" value="PHAGE SHOCK PROTEIN A"/>
    <property type="match status" value="1"/>
</dbReference>
<name>A0A804MZ72_MAIZE</name>
<proteinExistence type="inferred from homology"/>